<evidence type="ECO:0000259" key="2">
    <source>
        <dbReference type="Pfam" id="PF13843"/>
    </source>
</evidence>
<protein>
    <submittedName>
        <fullName evidence="3">PiggyBac transposable element-derived protein 4-like</fullName>
    </submittedName>
</protein>
<evidence type="ECO:0000256" key="1">
    <source>
        <dbReference type="SAM" id="MobiDB-lite"/>
    </source>
</evidence>
<dbReference type="PANTHER" id="PTHR46599:SF3">
    <property type="entry name" value="PIGGYBAC TRANSPOSABLE ELEMENT-DERIVED PROTEIN 4"/>
    <property type="match status" value="1"/>
</dbReference>
<feature type="region of interest" description="Disordered" evidence="1">
    <location>
        <begin position="1"/>
        <end position="94"/>
    </location>
</feature>
<feature type="compositionally biased region" description="Acidic residues" evidence="1">
    <location>
        <begin position="48"/>
        <end position="62"/>
    </location>
</feature>
<feature type="compositionally biased region" description="Polar residues" evidence="1">
    <location>
        <begin position="9"/>
        <end position="31"/>
    </location>
</feature>
<accession>A0AAV4GBD5</accession>
<comment type="caution">
    <text evidence="3">The sequence shown here is derived from an EMBL/GenBank/DDBJ whole genome shotgun (WGS) entry which is preliminary data.</text>
</comment>
<feature type="compositionally biased region" description="Basic and acidic residues" evidence="1">
    <location>
        <begin position="73"/>
        <end position="94"/>
    </location>
</feature>
<dbReference type="Proteomes" id="UP000762676">
    <property type="component" value="Unassembled WGS sequence"/>
</dbReference>
<gene>
    <name evidence="3" type="ORF">ElyMa_000625100</name>
</gene>
<keyword evidence="4" id="KW-1185">Reference proteome</keyword>
<dbReference type="Pfam" id="PF13843">
    <property type="entry name" value="DDE_Tnp_1_7"/>
    <property type="match status" value="1"/>
</dbReference>
<feature type="domain" description="PiggyBac transposable element-derived protein" evidence="2">
    <location>
        <begin position="137"/>
        <end position="502"/>
    </location>
</feature>
<name>A0AAV4GBD5_9GAST</name>
<reference evidence="3 4" key="1">
    <citation type="journal article" date="2021" name="Elife">
        <title>Chloroplast acquisition without the gene transfer in kleptoplastic sea slugs, Plakobranchus ocellatus.</title>
        <authorList>
            <person name="Maeda T."/>
            <person name="Takahashi S."/>
            <person name="Yoshida T."/>
            <person name="Shimamura S."/>
            <person name="Takaki Y."/>
            <person name="Nagai Y."/>
            <person name="Toyoda A."/>
            <person name="Suzuki Y."/>
            <person name="Arimoto A."/>
            <person name="Ishii H."/>
            <person name="Satoh N."/>
            <person name="Nishiyama T."/>
            <person name="Hasebe M."/>
            <person name="Maruyama T."/>
            <person name="Minagawa J."/>
            <person name="Obokata J."/>
            <person name="Shigenobu S."/>
        </authorList>
    </citation>
    <scope>NUCLEOTIDE SEQUENCE [LARGE SCALE GENOMIC DNA]</scope>
</reference>
<dbReference type="AlphaFoldDB" id="A0AAV4GBD5"/>
<dbReference type="EMBL" id="BMAT01001256">
    <property type="protein sequence ID" value="GFR82335.1"/>
    <property type="molecule type" value="Genomic_DNA"/>
</dbReference>
<dbReference type="PANTHER" id="PTHR46599">
    <property type="entry name" value="PIGGYBAC TRANSPOSABLE ELEMENT-DERIVED PROTEIN 4"/>
    <property type="match status" value="1"/>
</dbReference>
<organism evidence="3 4">
    <name type="scientific">Elysia marginata</name>
    <dbReference type="NCBI Taxonomy" id="1093978"/>
    <lineage>
        <taxon>Eukaryota</taxon>
        <taxon>Metazoa</taxon>
        <taxon>Spiralia</taxon>
        <taxon>Lophotrochozoa</taxon>
        <taxon>Mollusca</taxon>
        <taxon>Gastropoda</taxon>
        <taxon>Heterobranchia</taxon>
        <taxon>Euthyneura</taxon>
        <taxon>Panpulmonata</taxon>
        <taxon>Sacoglossa</taxon>
        <taxon>Placobranchoidea</taxon>
        <taxon>Plakobranchidae</taxon>
        <taxon>Elysia</taxon>
    </lineage>
</organism>
<sequence>MKRALEQPALSSGKRQQRLFSRNDVLQQIIDSESDEREFNQEYPFSEESSESDLDLNLDETDDSSRPISRSSSTDESRSRPDDLDGGGDRPRLTEENLDLGWAETFTEPASSFTVFRQFSRRNGSVNIPEEVTEGIQFLSLFTDDEFWNNLVAMTNLRARPANRSNQNSYYAKSFTDTNTDEMKAFVGIRYYMEYICVKLSYRDYWSSDGVDFLGFTPGFRAVMTRDRFLALWTFLHLVDEEDDSLDKTDKLYKVRPMMEDFLIKFRHYYIPSQHLSLDEKMIPTKNRLSIKQYIKSKPTKWGIKSFLLCEAETGYIVNAENYTGAGEIINSKLGATGNVVIRLVLSANVGGKGHILVMDRYYNSILLAIELFKIHIGVVRTIMSDRKHVPTEVKLKKLAQRGSSYFQSHKNITCMVWQDRKPILFISNYHQPDINTEADRRKKDSTVEKIDMPLLVKDYDSYMGGCDRNDQMTRLNRSRRHYRWPRRLFVKFFMWACYNSFVLFISKRPGASSKVYFTRYIQDLCISLVGTFRSTARLSIHHKPRDIRFTQGNHFPFESPNASSDNTCVVCSEKHNRFKRSNPDIQHKDNPHKLVKTTVMCALCKKYLCVKRASQCWSNWHTKAEYWR</sequence>
<proteinExistence type="predicted"/>
<evidence type="ECO:0000313" key="3">
    <source>
        <dbReference type="EMBL" id="GFR82335.1"/>
    </source>
</evidence>
<evidence type="ECO:0000313" key="4">
    <source>
        <dbReference type="Proteomes" id="UP000762676"/>
    </source>
</evidence>
<dbReference type="InterPro" id="IPR029526">
    <property type="entry name" value="PGBD"/>
</dbReference>